<dbReference type="AlphaFoldDB" id="A0A4Q4KQ50"/>
<evidence type="ECO:0000313" key="1">
    <source>
        <dbReference type="EMBL" id="RYM35007.1"/>
    </source>
</evidence>
<organism evidence="1 2">
    <name type="scientific">Brumimicrobium glaciale</name>
    <dbReference type="NCBI Taxonomy" id="200475"/>
    <lineage>
        <taxon>Bacteria</taxon>
        <taxon>Pseudomonadati</taxon>
        <taxon>Bacteroidota</taxon>
        <taxon>Flavobacteriia</taxon>
        <taxon>Flavobacteriales</taxon>
        <taxon>Crocinitomicaceae</taxon>
        <taxon>Brumimicrobium</taxon>
    </lineage>
</organism>
<sequence length="469" mass="53754">MSIKLQNLIIHVIILLAFAFPFQGFGQDDSLVKSKGLRDFLKKGELNFLSKTQLMSTVNEGAGNDFFALGTGIGAFYKTPSFHGFQVKAGAFMTFNLAGYNLVNSTTNKWNNTRYEKALYDIKDPSNKYNLGALDELYLAYTFKKLSFKVGRQIHETPLLNKNYNRFRPNIFQGLSAKYENKKLTFSAAWFISEAIRGTMNTYSTANSFGVYSEGWNPDGSKNDYHGHIKTLGTGVFGVKYKHKNTSAIKWESQAWNYLGENVFNLTFVQSDFKIKHKKTEFLFGVQGLYQTALNNGGNPNPTHAYILNEESTYAVGGKVGVKFIQQHEISLNYFGISDEGRYLFPREWGREQFYASQTTELFEGYGGLNAYVFRYEYSSKNKRHSTKLSAGIIDQPDIQNLRLNKYGLDNYYHFLAQYKHQFGKYFEGLSMRFIVTYKKEMNPGSMTSSQKINKVDMMHFNLTLNYFL</sequence>
<reference evidence="1 2" key="1">
    <citation type="submission" date="2019-02" db="EMBL/GenBank/DDBJ databases">
        <title>Genome sequence of the sea-ice species Brumimicrobium glaciale.</title>
        <authorList>
            <person name="Bowman J.P."/>
        </authorList>
    </citation>
    <scope>NUCLEOTIDE SEQUENCE [LARGE SCALE GENOMIC DNA]</scope>
    <source>
        <strain evidence="1 2">IC156</strain>
    </source>
</reference>
<dbReference type="OrthoDB" id="862900at2"/>
<keyword evidence="2" id="KW-1185">Reference proteome</keyword>
<proteinExistence type="predicted"/>
<dbReference type="RefSeq" id="WP_130093015.1">
    <property type="nucleotide sequence ID" value="NZ_SETE01000002.1"/>
</dbReference>
<evidence type="ECO:0008006" key="3">
    <source>
        <dbReference type="Google" id="ProtNLM"/>
    </source>
</evidence>
<comment type="caution">
    <text evidence="1">The sequence shown here is derived from an EMBL/GenBank/DDBJ whole genome shotgun (WGS) entry which is preliminary data.</text>
</comment>
<name>A0A4Q4KQ50_9FLAO</name>
<protein>
    <recommendedName>
        <fullName evidence="3">Outer membrane porin, OprD family</fullName>
    </recommendedName>
</protein>
<dbReference type="Proteomes" id="UP000293952">
    <property type="component" value="Unassembled WGS sequence"/>
</dbReference>
<dbReference type="InterPro" id="IPR023614">
    <property type="entry name" value="Porin_dom_sf"/>
</dbReference>
<accession>A0A4Q4KQ50</accession>
<evidence type="ECO:0000313" key="2">
    <source>
        <dbReference type="Proteomes" id="UP000293952"/>
    </source>
</evidence>
<gene>
    <name evidence="1" type="ORF">ERX46_06440</name>
</gene>
<dbReference type="EMBL" id="SETE01000002">
    <property type="protein sequence ID" value="RYM35007.1"/>
    <property type="molecule type" value="Genomic_DNA"/>
</dbReference>
<dbReference type="Gene3D" id="2.40.160.10">
    <property type="entry name" value="Porin"/>
    <property type="match status" value="1"/>
</dbReference>